<feature type="compositionally biased region" description="Basic residues" evidence="1">
    <location>
        <begin position="214"/>
        <end position="226"/>
    </location>
</feature>
<evidence type="ECO:0000256" key="1">
    <source>
        <dbReference type="SAM" id="MobiDB-lite"/>
    </source>
</evidence>
<keyword evidence="3" id="KW-1185">Reference proteome</keyword>
<accession>A0A3S5CHR5</accession>
<reference evidence="2" key="1">
    <citation type="submission" date="2018-11" db="EMBL/GenBank/DDBJ databases">
        <authorList>
            <consortium name="Pathogen Informatics"/>
        </authorList>
    </citation>
    <scope>NUCLEOTIDE SEQUENCE</scope>
</reference>
<feature type="compositionally biased region" description="Polar residues" evidence="1">
    <location>
        <begin position="187"/>
        <end position="199"/>
    </location>
</feature>
<proteinExistence type="predicted"/>
<feature type="compositionally biased region" description="Basic residues" evidence="1">
    <location>
        <begin position="11"/>
        <end position="20"/>
    </location>
</feature>
<feature type="region of interest" description="Disordered" evidence="1">
    <location>
        <begin position="1"/>
        <end position="297"/>
    </location>
</feature>
<protein>
    <submittedName>
        <fullName evidence="2">Uncharacterized protein</fullName>
    </submittedName>
</protein>
<feature type="compositionally biased region" description="Polar residues" evidence="1">
    <location>
        <begin position="32"/>
        <end position="47"/>
    </location>
</feature>
<dbReference type="AlphaFoldDB" id="A0A3S5CHR5"/>
<gene>
    <name evidence="2" type="ORF">PXEA_LOCUS2819</name>
</gene>
<dbReference type="Proteomes" id="UP000784294">
    <property type="component" value="Unassembled WGS sequence"/>
</dbReference>
<feature type="compositionally biased region" description="Polar residues" evidence="1">
    <location>
        <begin position="149"/>
        <end position="160"/>
    </location>
</feature>
<evidence type="ECO:0000313" key="2">
    <source>
        <dbReference type="EMBL" id="VEL09379.1"/>
    </source>
</evidence>
<name>A0A3S5CHR5_9PLAT</name>
<feature type="compositionally biased region" description="Basic residues" evidence="1">
    <location>
        <begin position="269"/>
        <end position="280"/>
    </location>
</feature>
<dbReference type="EMBL" id="CAAALY010006194">
    <property type="protein sequence ID" value="VEL09379.1"/>
    <property type="molecule type" value="Genomic_DNA"/>
</dbReference>
<feature type="compositionally biased region" description="Basic and acidic residues" evidence="1">
    <location>
        <begin position="92"/>
        <end position="126"/>
    </location>
</feature>
<sequence>MATEVTSDRRSRPKTRRKGARGIGIQAGAGQFSPTAPTGRQGRTVSATWRRAFAGEWGPADDPSRWACQRGVGGRGGEAVAGMLSASKRRMPRNDMAEAETRKEEKRDEEKRRRTSPDLHSREPKAVNDAARSAPVSGRGRLAGRSEVEGTTTGRSTQDGDTSKRTKGTTARPGGQPRVHKYASPEGWTNKQQVAAQVNTKRRAVVMAGPGGRRAIRGGRGRKGSRLRADAGGVDVKQRREAESTEPANQTGTQANNRTTRQRANGPSRAHRHAHIIASHHRVDTDRQIVAAGSSRE</sequence>
<feature type="compositionally biased region" description="Polar residues" evidence="1">
    <location>
        <begin position="246"/>
        <end position="265"/>
    </location>
</feature>
<feature type="compositionally biased region" description="Basic and acidic residues" evidence="1">
    <location>
        <begin position="1"/>
        <end position="10"/>
    </location>
</feature>
<comment type="caution">
    <text evidence="2">The sequence shown here is derived from an EMBL/GenBank/DDBJ whole genome shotgun (WGS) entry which is preliminary data.</text>
</comment>
<organism evidence="2 3">
    <name type="scientific">Protopolystoma xenopodis</name>
    <dbReference type="NCBI Taxonomy" id="117903"/>
    <lineage>
        <taxon>Eukaryota</taxon>
        <taxon>Metazoa</taxon>
        <taxon>Spiralia</taxon>
        <taxon>Lophotrochozoa</taxon>
        <taxon>Platyhelminthes</taxon>
        <taxon>Monogenea</taxon>
        <taxon>Polyopisthocotylea</taxon>
        <taxon>Polystomatidea</taxon>
        <taxon>Polystomatidae</taxon>
        <taxon>Protopolystoma</taxon>
    </lineage>
</organism>
<evidence type="ECO:0000313" key="3">
    <source>
        <dbReference type="Proteomes" id="UP000784294"/>
    </source>
</evidence>